<dbReference type="SUPFAM" id="SSF52009">
    <property type="entry name" value="Phosphohistidine domain"/>
    <property type="match status" value="1"/>
</dbReference>
<evidence type="ECO:0000256" key="7">
    <source>
        <dbReference type="ARBA" id="ARBA00022723"/>
    </source>
</evidence>
<dbReference type="EMBL" id="JBHUNP010000001">
    <property type="protein sequence ID" value="MFD2648718.1"/>
    <property type="molecule type" value="Genomic_DNA"/>
</dbReference>
<gene>
    <name evidence="13" type="ORF">ACFSX5_13035</name>
</gene>
<dbReference type="Gene3D" id="1.10.189.10">
    <property type="entry name" value="Pyruvate Phosphate Dikinase, domain 2"/>
    <property type="match status" value="1"/>
</dbReference>
<dbReference type="Gene3D" id="3.20.20.60">
    <property type="entry name" value="Phosphoenolpyruvate-binding domains"/>
    <property type="match status" value="1"/>
</dbReference>
<keyword evidence="7" id="KW-0479">Metal-binding</keyword>
<comment type="function">
    <text evidence="2">Catalyzes the reversible phosphorylation of pyruvate and phosphate.</text>
</comment>
<dbReference type="SUPFAM" id="SSF51621">
    <property type="entry name" value="Phosphoenolpyruvate/pyruvate domain"/>
    <property type="match status" value="1"/>
</dbReference>
<keyword evidence="9" id="KW-0460">Magnesium</keyword>
<keyword evidence="14" id="KW-1185">Reference proteome</keyword>
<evidence type="ECO:0000256" key="5">
    <source>
        <dbReference type="ARBA" id="ARBA00020138"/>
    </source>
</evidence>
<evidence type="ECO:0000259" key="12">
    <source>
        <dbReference type="Pfam" id="PF02896"/>
    </source>
</evidence>
<keyword evidence="6" id="KW-0808">Transferase</keyword>
<feature type="domain" description="PEP-utilising enzyme C-terminal" evidence="12">
    <location>
        <begin position="427"/>
        <end position="773"/>
    </location>
</feature>
<name>A0ABW5QLX2_9HYPH</name>
<evidence type="ECO:0000256" key="3">
    <source>
        <dbReference type="ARBA" id="ARBA00007837"/>
    </source>
</evidence>
<dbReference type="PANTHER" id="PTHR22931:SF9">
    <property type="entry name" value="PYRUVATE, PHOSPHATE DIKINASE 1, CHLOROPLASTIC"/>
    <property type="match status" value="1"/>
</dbReference>
<dbReference type="Gene3D" id="3.50.30.10">
    <property type="entry name" value="Phosphohistidine domain"/>
    <property type="match status" value="1"/>
</dbReference>
<evidence type="ECO:0000259" key="11">
    <source>
        <dbReference type="Pfam" id="PF00391"/>
    </source>
</evidence>
<organism evidence="13 14">
    <name type="scientific">Devosia albogilva</name>
    <dbReference type="NCBI Taxonomy" id="429726"/>
    <lineage>
        <taxon>Bacteria</taxon>
        <taxon>Pseudomonadati</taxon>
        <taxon>Pseudomonadota</taxon>
        <taxon>Alphaproteobacteria</taxon>
        <taxon>Hyphomicrobiales</taxon>
        <taxon>Devosiaceae</taxon>
        <taxon>Devosia</taxon>
    </lineage>
</organism>
<dbReference type="InterPro" id="IPR015813">
    <property type="entry name" value="Pyrv/PenolPyrv_kinase-like_dom"/>
</dbReference>
<protein>
    <recommendedName>
        <fullName evidence="5">Pyruvate, phosphate dikinase</fullName>
        <ecNumber evidence="4">2.7.9.1</ecNumber>
    </recommendedName>
    <alternativeName>
        <fullName evidence="10">Pyruvate, orthophosphate dikinase</fullName>
    </alternativeName>
</protein>
<comment type="cofactor">
    <cofactor evidence="1">
        <name>Mg(2+)</name>
        <dbReference type="ChEBI" id="CHEBI:18420"/>
    </cofactor>
</comment>
<dbReference type="InterPro" id="IPR000121">
    <property type="entry name" value="PEP_util_C"/>
</dbReference>
<dbReference type="InterPro" id="IPR008279">
    <property type="entry name" value="PEP-util_enz_mobile_dom"/>
</dbReference>
<dbReference type="InterPro" id="IPR036637">
    <property type="entry name" value="Phosphohistidine_dom_sf"/>
</dbReference>
<dbReference type="InterPro" id="IPR010121">
    <property type="entry name" value="Pyruvate_phosphate_dikinase"/>
</dbReference>
<dbReference type="EC" id="2.7.9.1" evidence="4"/>
<evidence type="ECO:0000256" key="10">
    <source>
        <dbReference type="ARBA" id="ARBA00032883"/>
    </source>
</evidence>
<evidence type="ECO:0000256" key="1">
    <source>
        <dbReference type="ARBA" id="ARBA00001946"/>
    </source>
</evidence>
<dbReference type="SUPFAM" id="SSF56059">
    <property type="entry name" value="Glutathione synthetase ATP-binding domain-like"/>
    <property type="match status" value="1"/>
</dbReference>
<accession>A0ABW5QLX2</accession>
<evidence type="ECO:0000256" key="2">
    <source>
        <dbReference type="ARBA" id="ARBA00003144"/>
    </source>
</evidence>
<dbReference type="Pfam" id="PF00391">
    <property type="entry name" value="PEP-utilizers"/>
    <property type="match status" value="1"/>
</dbReference>
<reference evidence="14" key="1">
    <citation type="journal article" date="2019" name="Int. J. Syst. Evol. Microbiol.">
        <title>The Global Catalogue of Microorganisms (GCM) 10K type strain sequencing project: providing services to taxonomists for standard genome sequencing and annotation.</title>
        <authorList>
            <consortium name="The Broad Institute Genomics Platform"/>
            <consortium name="The Broad Institute Genome Sequencing Center for Infectious Disease"/>
            <person name="Wu L."/>
            <person name="Ma J."/>
        </authorList>
    </citation>
    <scope>NUCLEOTIDE SEQUENCE [LARGE SCALE GENOMIC DNA]</scope>
    <source>
        <strain evidence="14">CCM 7427</strain>
    </source>
</reference>
<evidence type="ECO:0000313" key="14">
    <source>
        <dbReference type="Proteomes" id="UP001597521"/>
    </source>
</evidence>
<dbReference type="PANTHER" id="PTHR22931">
    <property type="entry name" value="PHOSPHOENOLPYRUVATE DIKINASE-RELATED"/>
    <property type="match status" value="1"/>
</dbReference>
<comment type="similarity">
    <text evidence="3">Belongs to the PEP-utilizing enzyme family.</text>
</comment>
<dbReference type="RefSeq" id="WP_386833985.1">
    <property type="nucleotide sequence ID" value="NZ_JBHUNP010000001.1"/>
</dbReference>
<evidence type="ECO:0000256" key="9">
    <source>
        <dbReference type="ARBA" id="ARBA00022842"/>
    </source>
</evidence>
<dbReference type="Pfam" id="PF02896">
    <property type="entry name" value="PEP-utilizers_C"/>
    <property type="match status" value="1"/>
</dbReference>
<keyword evidence="8" id="KW-0418">Kinase</keyword>
<evidence type="ECO:0000256" key="6">
    <source>
        <dbReference type="ARBA" id="ARBA00022679"/>
    </source>
</evidence>
<proteinExistence type="inferred from homology"/>
<sequence>MGNMPANYGKDPAVSLAQEMFAIVPATGKANLSASQLKLLSGKARWIFRVGETGFPTVPTIAITRAAWEGLQAERQRRDTKLRTHWIACLFKLVADPSKPPQLTVRTSAGAHNGGLMPARIGIPAPTTSDESVDPGSALGKAIREAFESYGFERSWGGSRSSEEERARQIVLVQTTAEGELEQFLTRHAVTGKLGPAPAGGAPLPRLPDSVEALVQLLDAKSGRHMTCLVAVDGGKVTFLSARPIQASAAAELEAAVDRVQRKVWTAHNAVTRVDPTRIAQLLHPGIRSTEGILPIATGLGVSPGAASGVVVFTAEDAARMRARSRHCILVVNETGPADIEGMKAATGILTARGGMTSHAGVVARITGKPCVAGVRTLSVNAGEMVCRIGDREFRTGDRLTIDGSDGSVYAGALPLAQPHIGGAIGTLLGWSDATRQISVRTNAETVESALTALSFGAEGIGLARSEHMFFSPERMVALRRVILSEDEDDRSRAINGLVDYQTGDYSALFATMHGRPVTVRLFDPPLHEFLPRSDEDIEETAAQLGLAVRALRLRLERIAEVNPMLGHRGVRLAITYPELLQMQVQALMAGVREASERQSEPVAVEIMVPFVSTASEVAWVRERVNAIAANSGLLRTDRVKLSFGTMIELPRACLRAGDIAHMVDFISFGTNDLTQSTFGISRDDAPTFLAAYQRKGIYERDPFVTIDEKGVGEMIGIAISRGRAANPTLKIGICGEHAGDPTSLRYFSGLGVDYVSCSPYRVPVARLTLAQASA</sequence>
<comment type="caution">
    <text evidence="13">The sequence shown here is derived from an EMBL/GenBank/DDBJ whole genome shotgun (WGS) entry which is preliminary data.</text>
</comment>
<dbReference type="Proteomes" id="UP001597521">
    <property type="component" value="Unassembled WGS sequence"/>
</dbReference>
<feature type="domain" description="PEP-utilising enzyme mobile" evidence="11">
    <location>
        <begin position="327"/>
        <end position="407"/>
    </location>
</feature>
<evidence type="ECO:0000313" key="13">
    <source>
        <dbReference type="EMBL" id="MFD2648718.1"/>
    </source>
</evidence>
<evidence type="ECO:0000256" key="4">
    <source>
        <dbReference type="ARBA" id="ARBA00011994"/>
    </source>
</evidence>
<evidence type="ECO:0000256" key="8">
    <source>
        <dbReference type="ARBA" id="ARBA00022777"/>
    </source>
</evidence>
<dbReference type="InterPro" id="IPR040442">
    <property type="entry name" value="Pyrv_kinase-like_dom_sf"/>
</dbReference>